<feature type="compositionally biased region" description="Low complexity" evidence="2">
    <location>
        <begin position="330"/>
        <end position="352"/>
    </location>
</feature>
<dbReference type="EMBL" id="JALLAZ020000213">
    <property type="protein sequence ID" value="KAL3800534.1"/>
    <property type="molecule type" value="Genomic_DNA"/>
</dbReference>
<evidence type="ECO:0000313" key="5">
    <source>
        <dbReference type="Proteomes" id="UP001530315"/>
    </source>
</evidence>
<dbReference type="InterPro" id="IPR009060">
    <property type="entry name" value="UBA-like_sf"/>
</dbReference>
<feature type="compositionally biased region" description="Polar residues" evidence="2">
    <location>
        <begin position="387"/>
        <end position="396"/>
    </location>
</feature>
<proteinExistence type="predicted"/>
<dbReference type="InterPro" id="IPR015940">
    <property type="entry name" value="UBA"/>
</dbReference>
<organism evidence="4 5">
    <name type="scientific">Stephanodiscus triporus</name>
    <dbReference type="NCBI Taxonomy" id="2934178"/>
    <lineage>
        <taxon>Eukaryota</taxon>
        <taxon>Sar</taxon>
        <taxon>Stramenopiles</taxon>
        <taxon>Ochrophyta</taxon>
        <taxon>Bacillariophyta</taxon>
        <taxon>Coscinodiscophyceae</taxon>
        <taxon>Thalassiosirophycidae</taxon>
        <taxon>Stephanodiscales</taxon>
        <taxon>Stephanodiscaceae</taxon>
        <taxon>Stephanodiscus</taxon>
    </lineage>
</organism>
<feature type="domain" description="UBA" evidence="3">
    <location>
        <begin position="273"/>
        <end position="316"/>
    </location>
</feature>
<name>A0ABD3QKS7_9STRA</name>
<feature type="coiled-coil region" evidence="1">
    <location>
        <begin position="598"/>
        <end position="632"/>
    </location>
</feature>
<evidence type="ECO:0000256" key="2">
    <source>
        <dbReference type="SAM" id="MobiDB-lite"/>
    </source>
</evidence>
<accession>A0ABD3QKS7</accession>
<feature type="compositionally biased region" description="Gly residues" evidence="2">
    <location>
        <begin position="156"/>
        <end position="166"/>
    </location>
</feature>
<gene>
    <name evidence="4" type="ORF">ACHAW5_001993</name>
</gene>
<dbReference type="SUPFAM" id="SSF46934">
    <property type="entry name" value="UBA-like"/>
    <property type="match status" value="1"/>
</dbReference>
<feature type="compositionally biased region" description="Acidic residues" evidence="2">
    <location>
        <begin position="143"/>
        <end position="154"/>
    </location>
</feature>
<dbReference type="Pfam" id="PF00627">
    <property type="entry name" value="UBA"/>
    <property type="match status" value="1"/>
</dbReference>
<dbReference type="Proteomes" id="UP001530315">
    <property type="component" value="Unassembled WGS sequence"/>
</dbReference>
<dbReference type="Gene3D" id="1.10.8.10">
    <property type="entry name" value="DNA helicase RuvA subunit, C-terminal domain"/>
    <property type="match status" value="1"/>
</dbReference>
<sequence length="647" mass="70499">MEGVLSRAIAELSIRSEVESTLTSMLHDVEHACALESYLRSSIELRACRERLEGCRARHDDVVAAWDADRRERERLGSALLYDVVGLSARMMTMTMAEEEEERRNDDDDVGAGTTGGRKPVDARGGGRRRRRRRRDDARDATSEDDEDDDDVVVGEEGGGDGGGSTGTYDDDDDDDDDDESFFAPHELDETTLMNIFAYADPMDVMNFAHTNKALLRKVNVMFGMGDDGGEGGGGGGERRDADRGRRPRGGSEEGGTTDPAAAAVVADDYVPPRDEQSEEKIRTLVSMGFDPDRSRRALDAAEGDVVSAAELLLLGADEEQQHRPTSHLPPTATVPTSTSSSTPQNASHSASFNEAETKKTASNTTAAKSSQKLFGTPGPTQHRRQGSSTSVGSGGNPFSQVSSWFGGAGAEASSVSSAPIASSIAPSSNTSSAPPDAGSEIKLNAAMANSMASKLTPAELSIILRMREKLQKCEADAIKWRVEKEDAEANLASVEAVKEFLVTRVRDTERVVQAQKEEMREVQKKSLEDQEVIVFLDERVKELERVVEELKSKEATIKKETSDIVTKNEKKSRVLSDMLRFEREQIAANEKEWKTAKKLLVKEVRSCRARIVALEAEIEGCSQQNAQLKRGLLALQSANVAREEKP</sequence>
<evidence type="ECO:0000313" key="4">
    <source>
        <dbReference type="EMBL" id="KAL3800534.1"/>
    </source>
</evidence>
<reference evidence="4 5" key="1">
    <citation type="submission" date="2024-10" db="EMBL/GenBank/DDBJ databases">
        <title>Updated reference genomes for cyclostephanoid diatoms.</title>
        <authorList>
            <person name="Roberts W.R."/>
            <person name="Alverson A.J."/>
        </authorList>
    </citation>
    <scope>NUCLEOTIDE SEQUENCE [LARGE SCALE GENOMIC DNA]</scope>
    <source>
        <strain evidence="4 5">AJA276-08</strain>
    </source>
</reference>
<evidence type="ECO:0000259" key="3">
    <source>
        <dbReference type="PROSITE" id="PS50030"/>
    </source>
</evidence>
<keyword evidence="1" id="KW-0175">Coiled coil</keyword>
<feature type="compositionally biased region" description="Acidic residues" evidence="2">
    <location>
        <begin position="169"/>
        <end position="181"/>
    </location>
</feature>
<feature type="coiled-coil region" evidence="1">
    <location>
        <begin position="471"/>
        <end position="564"/>
    </location>
</feature>
<evidence type="ECO:0000256" key="1">
    <source>
        <dbReference type="SAM" id="Coils"/>
    </source>
</evidence>
<feature type="compositionally biased region" description="Low complexity" evidence="2">
    <location>
        <begin position="361"/>
        <end position="371"/>
    </location>
</feature>
<dbReference type="PROSITE" id="PS50030">
    <property type="entry name" value="UBA"/>
    <property type="match status" value="1"/>
</dbReference>
<comment type="caution">
    <text evidence="4">The sequence shown here is derived from an EMBL/GenBank/DDBJ whole genome shotgun (WGS) entry which is preliminary data.</text>
</comment>
<dbReference type="SMART" id="SM00165">
    <property type="entry name" value="UBA"/>
    <property type="match status" value="1"/>
</dbReference>
<dbReference type="AlphaFoldDB" id="A0ABD3QKS7"/>
<feature type="region of interest" description="Disordered" evidence="2">
    <location>
        <begin position="320"/>
        <end position="396"/>
    </location>
</feature>
<protein>
    <recommendedName>
        <fullName evidence="3">UBA domain-containing protein</fullName>
    </recommendedName>
</protein>
<feature type="region of interest" description="Disordered" evidence="2">
    <location>
        <begin position="97"/>
        <end position="187"/>
    </location>
</feature>
<feature type="region of interest" description="Disordered" evidence="2">
    <location>
        <begin position="227"/>
        <end position="262"/>
    </location>
</feature>
<keyword evidence="5" id="KW-1185">Reference proteome</keyword>